<dbReference type="EMBL" id="BK014960">
    <property type="protein sequence ID" value="DAD84468.1"/>
    <property type="molecule type" value="Genomic_DNA"/>
</dbReference>
<evidence type="ECO:0000256" key="1">
    <source>
        <dbReference type="SAM" id="MobiDB-lite"/>
    </source>
</evidence>
<sequence length="59" mass="6419">MIEKRTPILNEMVSFLHGGGDGSRTHVRKELSVGISGCRRSTTFPPRHADRQASALVAS</sequence>
<organism evidence="2">
    <name type="scientific">Myoviridae sp. ctCjb12</name>
    <dbReference type="NCBI Taxonomy" id="2826631"/>
    <lineage>
        <taxon>Viruses</taxon>
        <taxon>Duplodnaviria</taxon>
        <taxon>Heunggongvirae</taxon>
        <taxon>Uroviricota</taxon>
        <taxon>Caudoviricetes</taxon>
    </lineage>
</organism>
<evidence type="ECO:0000313" key="2">
    <source>
        <dbReference type="EMBL" id="DAD84468.1"/>
    </source>
</evidence>
<protein>
    <submittedName>
        <fullName evidence="2">Uncharacterized protein</fullName>
    </submittedName>
</protein>
<accession>A0A8S5MQH3</accession>
<proteinExistence type="predicted"/>
<feature type="region of interest" description="Disordered" evidence="1">
    <location>
        <begin position="38"/>
        <end position="59"/>
    </location>
</feature>
<name>A0A8S5MQH3_9CAUD</name>
<reference evidence="2" key="1">
    <citation type="journal article" date="2021" name="Proc. Natl. Acad. Sci. U.S.A.">
        <title>A Catalog of Tens of Thousands of Viruses from Human Metagenomes Reveals Hidden Associations with Chronic Diseases.</title>
        <authorList>
            <person name="Tisza M.J."/>
            <person name="Buck C.B."/>
        </authorList>
    </citation>
    <scope>NUCLEOTIDE SEQUENCE</scope>
    <source>
        <strain evidence="2">CtCjb12</strain>
    </source>
</reference>